<evidence type="ECO:0008006" key="3">
    <source>
        <dbReference type="Google" id="ProtNLM"/>
    </source>
</evidence>
<dbReference type="EMBL" id="FZOC01000007">
    <property type="protein sequence ID" value="SNS16263.1"/>
    <property type="molecule type" value="Genomic_DNA"/>
</dbReference>
<protein>
    <recommendedName>
        <fullName evidence="3">Phage protein D</fullName>
    </recommendedName>
</protein>
<dbReference type="Pfam" id="PF05954">
    <property type="entry name" value="Phage_GPD"/>
    <property type="match status" value="1"/>
</dbReference>
<evidence type="ECO:0000313" key="1">
    <source>
        <dbReference type="EMBL" id="SNS16263.1"/>
    </source>
</evidence>
<dbReference type="OrthoDB" id="4070623at2"/>
<proteinExistence type="predicted"/>
<gene>
    <name evidence="1" type="ORF">SAMN04488503_3002</name>
</gene>
<dbReference type="RefSeq" id="WP_089275272.1">
    <property type="nucleotide sequence ID" value="NZ_FZOC01000007.1"/>
</dbReference>
<dbReference type="SUPFAM" id="SSF69279">
    <property type="entry name" value="Phage tail proteins"/>
    <property type="match status" value="1"/>
</dbReference>
<keyword evidence="2" id="KW-1185">Reference proteome</keyword>
<name>A0A239CA84_9BACT</name>
<dbReference type="AlphaFoldDB" id="A0A239CA84"/>
<dbReference type="Proteomes" id="UP000198324">
    <property type="component" value="Unassembled WGS sequence"/>
</dbReference>
<accession>A0A239CA84</accession>
<sequence length="347" mass="37736">MSDLISGSNARRVRLSVVIGGKDVTGSVSPDLLAFELTDHAHGKADDLRLTLRDTDGKWSGPWRPAKGLRISASILCLDWTGPGQRLGLNFGAFAIDEVEFEGPPDLVQIKAVSASTATALRQESRTQAWESASLRVVAGEIAKRHGLKLYYDGADVPFARVDQREESDLGFLKRLCEERGVNLKAHDGRLALFGAQSHDAKAAALTVTKRGGGLPALKWNFKSKSGVMYKACEVSWLDPETRELRTHTYAPQGQAPSEQLLRINRRVESMAEAERLAQAELRKCNKGEYEAKLDCIGHPGLVAGIVVAASGFGRFDGRYFVEEAVHRVDGSGGYVTSIKGRAALSY</sequence>
<reference evidence="1 2" key="1">
    <citation type="submission" date="2017-06" db="EMBL/GenBank/DDBJ databases">
        <authorList>
            <person name="Kim H.J."/>
            <person name="Triplett B.A."/>
        </authorList>
    </citation>
    <scope>NUCLEOTIDE SEQUENCE [LARGE SCALE GENOMIC DNA]</scope>
    <source>
        <strain evidence="1 2">DSM 13116</strain>
    </source>
</reference>
<organism evidence="1 2">
    <name type="scientific">Humidesulfovibrio mexicanus</name>
    <dbReference type="NCBI Taxonomy" id="147047"/>
    <lineage>
        <taxon>Bacteria</taxon>
        <taxon>Pseudomonadati</taxon>
        <taxon>Thermodesulfobacteriota</taxon>
        <taxon>Desulfovibrionia</taxon>
        <taxon>Desulfovibrionales</taxon>
        <taxon>Desulfovibrionaceae</taxon>
        <taxon>Humidesulfovibrio</taxon>
    </lineage>
</organism>
<evidence type="ECO:0000313" key="2">
    <source>
        <dbReference type="Proteomes" id="UP000198324"/>
    </source>
</evidence>